<feature type="compositionally biased region" description="Acidic residues" evidence="1">
    <location>
        <begin position="185"/>
        <end position="200"/>
    </location>
</feature>
<evidence type="ECO:0000256" key="1">
    <source>
        <dbReference type="SAM" id="MobiDB-lite"/>
    </source>
</evidence>
<protein>
    <submittedName>
        <fullName evidence="2">Uncharacterized protein</fullName>
    </submittedName>
</protein>
<feature type="compositionally biased region" description="Basic residues" evidence="1">
    <location>
        <begin position="208"/>
        <end position="222"/>
    </location>
</feature>
<sequence length="681" mass="77323">MASSAGPSRPVSILSGVRVGLLDPTQSTRLLDTPNSTLFFASFDPHTASHNTRIPSTKDESGRRVVIETLATGESIWRWVPRAKGVENTTEEGVWPRTIDICGQHFFCSQEQWDIYKLDPAYECTILPFPELSTITRCKIEDTPDPGASRPTTASLHKRAKEDSSDDEVTATRAKKPRTSYGYVETEEDSDSDEEVEGMLDEGIGKDRWRRRQSKSRARSHPSRKERDESPTKATPKKLNEVEDLSMLDLTNVPAPPSPSGPGWQGWASFPEGVPTRATSPAAGYTGSETTAASSYVSSDRTDVNSSSSSVGLEGPHPHPPQMPTGTNGSIPSTAKRAANSPDRDGLRAKRARPTSPCAPSARSKNTPAPMSRKASRAPDSKNKKEAKLRTEKEKRERRDRAFLESLRASVPADGFSDLGMNGRNGTGHVPKPADQTYVPDEDPISLEEKIRRVREMNAIESARARAAKEESLRKFEEEQAEKMRKQEAERQKERERQEWERREREKEKEMRRRKKQEEEERLKRQRAMEEEKVRREQEEQQQREQQRREQRWNSGPWTTQRALERYKTVLAAFSKTKFSAENPITFMTTPWPVLFRPTTFSMEDVDHQAVTAFFAAVKPHMRSQDFKILLKDSRNRLHPDNWRGRRIYRSVQDEKLRACFEVTVGLISATLNALYDDIGE</sequence>
<dbReference type="EMBL" id="MLYV02000975">
    <property type="protein sequence ID" value="PSR74613.1"/>
    <property type="molecule type" value="Genomic_DNA"/>
</dbReference>
<feature type="compositionally biased region" description="Basic and acidic residues" evidence="1">
    <location>
        <begin position="377"/>
        <end position="403"/>
    </location>
</feature>
<dbReference type="Proteomes" id="UP000186601">
    <property type="component" value="Unassembled WGS sequence"/>
</dbReference>
<feature type="compositionally biased region" description="Polar residues" evidence="1">
    <location>
        <begin position="324"/>
        <end position="333"/>
    </location>
</feature>
<evidence type="ECO:0000313" key="2">
    <source>
        <dbReference type="EMBL" id="PSR74613.1"/>
    </source>
</evidence>
<reference evidence="2 3" key="1">
    <citation type="submission" date="2018-02" db="EMBL/GenBank/DDBJ databases">
        <title>Genome sequence of the basidiomycete white-rot fungus Phlebia centrifuga.</title>
        <authorList>
            <person name="Granchi Z."/>
            <person name="Peng M."/>
            <person name="de Vries R.P."/>
            <person name="Hilden K."/>
            <person name="Makela M.R."/>
            <person name="Grigoriev I."/>
            <person name="Riley R."/>
        </authorList>
    </citation>
    <scope>NUCLEOTIDE SEQUENCE [LARGE SCALE GENOMIC DNA]</scope>
    <source>
        <strain evidence="2 3">FBCC195</strain>
    </source>
</reference>
<keyword evidence="3" id="KW-1185">Reference proteome</keyword>
<evidence type="ECO:0000313" key="3">
    <source>
        <dbReference type="Proteomes" id="UP000186601"/>
    </source>
</evidence>
<proteinExistence type="predicted"/>
<organism evidence="2 3">
    <name type="scientific">Hermanssonia centrifuga</name>
    <dbReference type="NCBI Taxonomy" id="98765"/>
    <lineage>
        <taxon>Eukaryota</taxon>
        <taxon>Fungi</taxon>
        <taxon>Dikarya</taxon>
        <taxon>Basidiomycota</taxon>
        <taxon>Agaricomycotina</taxon>
        <taxon>Agaricomycetes</taxon>
        <taxon>Polyporales</taxon>
        <taxon>Meruliaceae</taxon>
        <taxon>Hermanssonia</taxon>
    </lineage>
</organism>
<feature type="region of interest" description="Disordered" evidence="1">
    <location>
        <begin position="140"/>
        <end position="445"/>
    </location>
</feature>
<dbReference type="OrthoDB" id="3265210at2759"/>
<comment type="caution">
    <text evidence="2">The sequence shown here is derived from an EMBL/GenBank/DDBJ whole genome shotgun (WGS) entry which is preliminary data.</text>
</comment>
<feature type="compositionally biased region" description="Polar residues" evidence="1">
    <location>
        <begin position="287"/>
        <end position="296"/>
    </location>
</feature>
<dbReference type="STRING" id="98765.A0A2R6NQ04"/>
<feature type="compositionally biased region" description="Basic and acidic residues" evidence="1">
    <location>
        <begin position="462"/>
        <end position="552"/>
    </location>
</feature>
<accession>A0A2R6NQ04</accession>
<gene>
    <name evidence="2" type="ORF">PHLCEN_2v9679</name>
</gene>
<dbReference type="AlphaFoldDB" id="A0A2R6NQ04"/>
<feature type="region of interest" description="Disordered" evidence="1">
    <location>
        <begin position="462"/>
        <end position="557"/>
    </location>
</feature>
<name>A0A2R6NQ04_9APHY</name>